<organism evidence="2 3">
    <name type="scientific">Furfurilactobacillus rossiae DSM 15814</name>
    <dbReference type="NCBI Taxonomy" id="1114972"/>
    <lineage>
        <taxon>Bacteria</taxon>
        <taxon>Bacillati</taxon>
        <taxon>Bacillota</taxon>
        <taxon>Bacilli</taxon>
        <taxon>Lactobacillales</taxon>
        <taxon>Lactobacillaceae</taxon>
        <taxon>Furfurilactobacillus</taxon>
    </lineage>
</organism>
<dbReference type="STRING" id="1114972.FD35_GL001103"/>
<evidence type="ECO:0000313" key="2">
    <source>
        <dbReference type="EMBL" id="KRL53468.1"/>
    </source>
</evidence>
<dbReference type="GO" id="GO:0003677">
    <property type="term" value="F:DNA binding"/>
    <property type="evidence" value="ECO:0007669"/>
    <property type="project" value="InterPro"/>
</dbReference>
<keyword evidence="3" id="KW-1185">Reference proteome</keyword>
<dbReference type="InterPro" id="IPR010982">
    <property type="entry name" value="Lambda_DNA-bd_dom_sf"/>
</dbReference>
<feature type="domain" description="HTH cro/C1-type" evidence="1">
    <location>
        <begin position="64"/>
        <end position="95"/>
    </location>
</feature>
<dbReference type="PROSITE" id="PS50943">
    <property type="entry name" value="HTH_CROC1"/>
    <property type="match status" value="1"/>
</dbReference>
<name>A0A0R1R9R7_9LACO</name>
<dbReference type="Pfam" id="PF13560">
    <property type="entry name" value="HTH_31"/>
    <property type="match status" value="1"/>
</dbReference>
<dbReference type="eggNOG" id="COG3600">
    <property type="taxonomic scope" value="Bacteria"/>
</dbReference>
<sequence length="326" mass="37254">MSFEIRDVNEVYEIRGEKINVVSPARFDIQTNQQVFDESLDNAAINKAFSIYRKNKNIISTDRIKRLRARLGLSQRDFAALMSWSPTTVATYETGSLPSEANNSRLLELESKPSSASDLLEITGKALTERGKKSLNQHLMNNAVTDAQQFFESGINILFKSSNYTEFAGYTSFDLKKFTNMVMFFIIHVPQLSTTKLNKLMFYTDFKYFALNTISMSGVPYARLGYGPVPDNYKLLYGAIEEAGAIKTQEKIVNDHVWEYYIANQEEVKDAFTKKEWSVLNDTLRRFSSYSAKQISKQSHAEVGWRENRTGKKISYEFATQLSTLP</sequence>
<dbReference type="PATRIC" id="fig|1114972.6.peg.1118"/>
<dbReference type="AlphaFoldDB" id="A0A0R1R9R7"/>
<dbReference type="Pfam" id="PF13274">
    <property type="entry name" value="SocA_Panacea"/>
    <property type="match status" value="1"/>
</dbReference>
<dbReference type="SUPFAM" id="SSF47413">
    <property type="entry name" value="lambda repressor-like DNA-binding domains"/>
    <property type="match status" value="1"/>
</dbReference>
<gene>
    <name evidence="2" type="ORF">FD35_GL001103</name>
</gene>
<dbReference type="InterPro" id="IPR001387">
    <property type="entry name" value="Cro/C1-type_HTH"/>
</dbReference>
<dbReference type="CDD" id="cd00093">
    <property type="entry name" value="HTH_XRE"/>
    <property type="match status" value="1"/>
</dbReference>
<dbReference type="SMART" id="SM00530">
    <property type="entry name" value="HTH_XRE"/>
    <property type="match status" value="1"/>
</dbReference>
<dbReference type="Gene3D" id="1.10.260.40">
    <property type="entry name" value="lambda repressor-like DNA-binding domains"/>
    <property type="match status" value="1"/>
</dbReference>
<evidence type="ECO:0000313" key="3">
    <source>
        <dbReference type="Proteomes" id="UP000051999"/>
    </source>
</evidence>
<accession>A0A0R1R9R7</accession>
<evidence type="ECO:0000259" key="1">
    <source>
        <dbReference type="PROSITE" id="PS50943"/>
    </source>
</evidence>
<dbReference type="EMBL" id="AZFF01000019">
    <property type="protein sequence ID" value="KRL53468.1"/>
    <property type="molecule type" value="Genomic_DNA"/>
</dbReference>
<dbReference type="InterPro" id="IPR025272">
    <property type="entry name" value="SocA_Panacea"/>
</dbReference>
<dbReference type="Proteomes" id="UP000051999">
    <property type="component" value="Unassembled WGS sequence"/>
</dbReference>
<protein>
    <submittedName>
        <fullName evidence="2">Putative phage protein</fullName>
    </submittedName>
</protein>
<reference evidence="2 3" key="1">
    <citation type="journal article" date="2015" name="Genome Announc.">
        <title>Expanding the biotechnology potential of lactobacilli through comparative genomics of 213 strains and associated genera.</title>
        <authorList>
            <person name="Sun Z."/>
            <person name="Harris H.M."/>
            <person name="McCann A."/>
            <person name="Guo C."/>
            <person name="Argimon S."/>
            <person name="Zhang W."/>
            <person name="Yang X."/>
            <person name="Jeffery I.B."/>
            <person name="Cooney J.C."/>
            <person name="Kagawa T.F."/>
            <person name="Liu W."/>
            <person name="Song Y."/>
            <person name="Salvetti E."/>
            <person name="Wrobel A."/>
            <person name="Rasinkangas P."/>
            <person name="Parkhill J."/>
            <person name="Rea M.C."/>
            <person name="O'Sullivan O."/>
            <person name="Ritari J."/>
            <person name="Douillard F.P."/>
            <person name="Paul Ross R."/>
            <person name="Yang R."/>
            <person name="Briner A.E."/>
            <person name="Felis G.E."/>
            <person name="de Vos W.M."/>
            <person name="Barrangou R."/>
            <person name="Klaenhammer T.R."/>
            <person name="Caufield P.W."/>
            <person name="Cui Y."/>
            <person name="Zhang H."/>
            <person name="O'Toole P.W."/>
        </authorList>
    </citation>
    <scope>NUCLEOTIDE SEQUENCE [LARGE SCALE GENOMIC DNA]</scope>
    <source>
        <strain evidence="2 3">DSM 15814</strain>
    </source>
</reference>
<proteinExistence type="predicted"/>
<dbReference type="RefSeq" id="WP_017263061.1">
    <property type="nucleotide sequence ID" value="NZ_AUAW01000022.1"/>
</dbReference>
<comment type="caution">
    <text evidence="2">The sequence shown here is derived from an EMBL/GenBank/DDBJ whole genome shotgun (WGS) entry which is preliminary data.</text>
</comment>